<dbReference type="AlphaFoldDB" id="A0A5C7FD41"/>
<proteinExistence type="predicted"/>
<gene>
    <name evidence="1" type="ORF">FTX54_009585</name>
</gene>
<dbReference type="RefSeq" id="WP_147802376.1">
    <property type="nucleotide sequence ID" value="NZ_CP144914.1"/>
</dbReference>
<sequence length="254" mass="29436">MIIRERQNSFIVIKQEDHAQLSGRIAEGWKDKYIPADYKINDVVTAVHHHDRAWRELDSAPFYNDQKQKPYSFIDFPVAVKLVHYKHGIDIVQSENKYAALLHSLHYCSLIGGRNENEQHFLQNETRRQKHLKSSLQLFHRENEEALKAHLHLLQLCDSLSLYVCMNEPGTEKVYRNNKDGFQNSDAFPFTMGKDITASWKNISELIMTPSPLEEPLDFILPYKEITKEALKTKGLFQAFTDGPLKEVPISLLS</sequence>
<dbReference type="InterPro" id="IPR024992">
    <property type="entry name" value="DUF3891"/>
</dbReference>
<dbReference type="Pfam" id="PF13030">
    <property type="entry name" value="DUF3891"/>
    <property type="match status" value="1"/>
</dbReference>
<reference evidence="1 2" key="1">
    <citation type="submission" date="2024-01" db="EMBL/GenBank/DDBJ databases">
        <title>Complete Genome Sequence of Alkalicoccus halolimnae BZ-SZ-XJ29T, a Moderately Halophilic Bacterium Isolated from a Salt Lake.</title>
        <authorList>
            <person name="Zhao B."/>
        </authorList>
    </citation>
    <scope>NUCLEOTIDE SEQUENCE [LARGE SCALE GENOMIC DNA]</scope>
    <source>
        <strain evidence="1 2">BZ-SZ-XJ29</strain>
    </source>
</reference>
<keyword evidence="2" id="KW-1185">Reference proteome</keyword>
<evidence type="ECO:0000313" key="2">
    <source>
        <dbReference type="Proteomes" id="UP000321816"/>
    </source>
</evidence>
<accession>A0A5C7FD41</accession>
<dbReference type="OrthoDB" id="190426at2"/>
<evidence type="ECO:0000313" key="1">
    <source>
        <dbReference type="EMBL" id="WWD78682.1"/>
    </source>
</evidence>
<name>A0A5C7FD41_9BACI</name>
<dbReference type="KEGG" id="ahal:FTX54_009585"/>
<dbReference type="Proteomes" id="UP000321816">
    <property type="component" value="Chromosome"/>
</dbReference>
<organism evidence="1 2">
    <name type="scientific">Alkalicoccus halolimnae</name>
    <dbReference type="NCBI Taxonomy" id="1667239"/>
    <lineage>
        <taxon>Bacteria</taxon>
        <taxon>Bacillati</taxon>
        <taxon>Bacillota</taxon>
        <taxon>Bacilli</taxon>
        <taxon>Bacillales</taxon>
        <taxon>Bacillaceae</taxon>
        <taxon>Alkalicoccus</taxon>
    </lineage>
</organism>
<dbReference type="EMBL" id="CP144914">
    <property type="protein sequence ID" value="WWD78682.1"/>
    <property type="molecule type" value="Genomic_DNA"/>
</dbReference>
<protein>
    <submittedName>
        <fullName evidence="1">DUF3891 family protein</fullName>
    </submittedName>
</protein>